<gene>
    <name evidence="6" type="ORF">PJ311_02670</name>
</gene>
<evidence type="ECO:0000256" key="1">
    <source>
        <dbReference type="ARBA" id="ARBA00022741"/>
    </source>
</evidence>
<feature type="domain" description="Helicase ATP-binding" evidence="4">
    <location>
        <begin position="145"/>
        <end position="297"/>
    </location>
</feature>
<dbReference type="InterPro" id="IPR001650">
    <property type="entry name" value="Helicase_C-like"/>
</dbReference>
<dbReference type="Pfam" id="PF04851">
    <property type="entry name" value="ResIII"/>
    <property type="match status" value="1"/>
</dbReference>
<dbReference type="CDD" id="cd17925">
    <property type="entry name" value="DEXDc_ComFA"/>
    <property type="match status" value="1"/>
</dbReference>
<reference evidence="6 7" key="1">
    <citation type="submission" date="2023-01" db="EMBL/GenBank/DDBJ databases">
        <title>Bacillus changyiensis sp. nov., isolated from a coastal deposit.</title>
        <authorList>
            <person name="Xiao G."/>
            <person name="Lai Q."/>
            <person name="Hu Z."/>
            <person name="Shao Z."/>
        </authorList>
    </citation>
    <scope>NUCLEOTIDE SEQUENCE [LARGE SCALE GENOMIC DNA]</scope>
    <source>
        <strain evidence="6 7">CLL-7-23</strain>
    </source>
</reference>
<dbReference type="InterPro" id="IPR014001">
    <property type="entry name" value="Helicase_ATP-bd"/>
</dbReference>
<name>A0ABT4X086_9BACI</name>
<evidence type="ECO:0000313" key="6">
    <source>
        <dbReference type="EMBL" id="MDA7025512.1"/>
    </source>
</evidence>
<dbReference type="PROSITE" id="PS51194">
    <property type="entry name" value="HELICASE_CTER"/>
    <property type="match status" value="1"/>
</dbReference>
<dbReference type="SMART" id="SM00490">
    <property type="entry name" value="HELICc"/>
    <property type="match status" value="1"/>
</dbReference>
<keyword evidence="2" id="KW-0067">ATP-binding</keyword>
<dbReference type="PANTHER" id="PTHR30580:SF1">
    <property type="entry name" value="COMF OPERON PROTEIN 1"/>
    <property type="match status" value="1"/>
</dbReference>
<organism evidence="6 7">
    <name type="scientific">Bacillus changyiensis</name>
    <dbReference type="NCBI Taxonomy" id="3004103"/>
    <lineage>
        <taxon>Bacteria</taxon>
        <taxon>Bacillati</taxon>
        <taxon>Bacillota</taxon>
        <taxon>Bacilli</taxon>
        <taxon>Bacillales</taxon>
        <taxon>Bacillaceae</taxon>
        <taxon>Bacillus</taxon>
    </lineage>
</organism>
<evidence type="ECO:0000259" key="4">
    <source>
        <dbReference type="PROSITE" id="PS51192"/>
    </source>
</evidence>
<proteinExistence type="predicted"/>
<dbReference type="InterPro" id="IPR006935">
    <property type="entry name" value="Helicase/UvrB_N"/>
</dbReference>
<dbReference type="Proteomes" id="UP001211894">
    <property type="component" value="Unassembled WGS sequence"/>
</dbReference>
<dbReference type="Gene3D" id="3.40.50.300">
    <property type="entry name" value="P-loop containing nucleotide triphosphate hydrolases"/>
    <property type="match status" value="2"/>
</dbReference>
<keyword evidence="6" id="KW-0378">Hydrolase</keyword>
<keyword evidence="3" id="KW-0238">DNA-binding</keyword>
<dbReference type="PROSITE" id="PS51192">
    <property type="entry name" value="HELICASE_ATP_BIND_1"/>
    <property type="match status" value="1"/>
</dbReference>
<sequence length="475" mass="54636">MEVKYIKQSVQHNGHIPSSYSEKLRSFLEFRHLLQNELPFPDDVIDWHIKKGYIKAEKSLVKTQTAWICRRCGQHHHDLFAQFPCEICGKKNCVYCRSCVMMGRVSECIPLLTWQGKALSKRPSVEMTWEGRLSVGQEKAAISVVEAIRKRKELLIWAVCGSGKTELLFRGIEYALRQGLRLCIATPRTDVVLELAPRLKNAFKGEEITVLYGGSQDRGKLSPLVISTTHQLLRYKEAFDVIIIDEVDAFPYSFDQTLQYATKKAGRQENARIYLTATPSSKMKRHAKKNQLPVVRIPARYHRQPLPEPIFRWCGNWKRSLFRGKIPFAVQKWLFKHQNQNQPVFLFVPSIPVLESVVSILQKNQFLVEGVHANDKNRKRKVKRFREGSFHILVTTTILERGVTVKKAQVGVLGAEVAVFSESALVQMAGRSGRHPYFTNGEVYFFHFGITRAMTSAFNHIQHMNTIARKEKWID</sequence>
<dbReference type="PANTHER" id="PTHR30580">
    <property type="entry name" value="PRIMOSOMAL PROTEIN N"/>
    <property type="match status" value="1"/>
</dbReference>
<dbReference type="RefSeq" id="WP_271339357.1">
    <property type="nucleotide sequence ID" value="NZ_JAQKAB010000001.1"/>
</dbReference>
<dbReference type="EMBL" id="JAQKAB010000001">
    <property type="protein sequence ID" value="MDA7025512.1"/>
    <property type="molecule type" value="Genomic_DNA"/>
</dbReference>
<evidence type="ECO:0000256" key="2">
    <source>
        <dbReference type="ARBA" id="ARBA00022840"/>
    </source>
</evidence>
<dbReference type="SMART" id="SM00487">
    <property type="entry name" value="DEXDc"/>
    <property type="match status" value="1"/>
</dbReference>
<dbReference type="GO" id="GO:0004386">
    <property type="term" value="F:helicase activity"/>
    <property type="evidence" value="ECO:0007669"/>
    <property type="project" value="UniProtKB-KW"/>
</dbReference>
<evidence type="ECO:0000259" key="5">
    <source>
        <dbReference type="PROSITE" id="PS51194"/>
    </source>
</evidence>
<dbReference type="Pfam" id="PF00271">
    <property type="entry name" value="Helicase_C"/>
    <property type="match status" value="1"/>
</dbReference>
<dbReference type="InterPro" id="IPR027417">
    <property type="entry name" value="P-loop_NTPase"/>
</dbReference>
<dbReference type="SUPFAM" id="SSF52540">
    <property type="entry name" value="P-loop containing nucleoside triphosphate hydrolases"/>
    <property type="match status" value="1"/>
</dbReference>
<keyword evidence="7" id="KW-1185">Reference proteome</keyword>
<feature type="domain" description="Helicase C-terminal" evidence="5">
    <location>
        <begin position="329"/>
        <end position="475"/>
    </location>
</feature>
<comment type="caution">
    <text evidence="6">The sequence shown here is derived from an EMBL/GenBank/DDBJ whole genome shotgun (WGS) entry which is preliminary data.</text>
</comment>
<keyword evidence="1" id="KW-0547">Nucleotide-binding</keyword>
<accession>A0ABT4X086</accession>
<evidence type="ECO:0000313" key="7">
    <source>
        <dbReference type="Proteomes" id="UP001211894"/>
    </source>
</evidence>
<keyword evidence="6" id="KW-0347">Helicase</keyword>
<evidence type="ECO:0000256" key="3">
    <source>
        <dbReference type="ARBA" id="ARBA00023125"/>
    </source>
</evidence>
<protein>
    <submittedName>
        <fullName evidence="6">DEAD/DEAH box helicase</fullName>
    </submittedName>
</protein>